<keyword evidence="4 7" id="KW-0378">Hydrolase</keyword>
<dbReference type="PANTHER" id="PTHR11804">
    <property type="entry name" value="PROTEASE M3 THIMET OLIGOPEPTIDASE-RELATED"/>
    <property type="match status" value="1"/>
</dbReference>
<evidence type="ECO:0000256" key="4">
    <source>
        <dbReference type="ARBA" id="ARBA00022801"/>
    </source>
</evidence>
<dbReference type="EMBL" id="KZ613957">
    <property type="protein sequence ID" value="PMD32885.1"/>
    <property type="molecule type" value="Genomic_DNA"/>
</dbReference>
<accession>A0A2J6R320</accession>
<dbReference type="InterPro" id="IPR001567">
    <property type="entry name" value="Pept_M3A_M3B_dom"/>
</dbReference>
<evidence type="ECO:0000256" key="7">
    <source>
        <dbReference type="RuleBase" id="RU003435"/>
    </source>
</evidence>
<comment type="similarity">
    <text evidence="1 7">Belongs to the peptidase M3 family.</text>
</comment>
<keyword evidence="5 7" id="KW-0862">Zinc</keyword>
<dbReference type="GO" id="GO:0046872">
    <property type="term" value="F:metal ion binding"/>
    <property type="evidence" value="ECO:0007669"/>
    <property type="project" value="UniProtKB-UniRule"/>
</dbReference>
<keyword evidence="3 7" id="KW-0479">Metal-binding</keyword>
<keyword evidence="10" id="KW-1185">Reference proteome</keyword>
<dbReference type="InterPro" id="IPR024077">
    <property type="entry name" value="Neurolysin/TOP_dom2"/>
</dbReference>
<dbReference type="SUPFAM" id="SSF55486">
    <property type="entry name" value="Metalloproteases ('zincins'), catalytic domain"/>
    <property type="match status" value="1"/>
</dbReference>
<sequence length="359" mass="41924">MDVFEVCDTTGWLGKTLGFLVLDLEDRDGKTRDIFSRTFDHCFVEHGFVQSAVPCVAIVSPWNRSRPRKPTLLTHSGLRVFSHELGHAIHSFAQGVKAKGPSDFVEVPSILAENWMHEPKVLQRLSCHYTYLKPQYLVAWKDAWKKNHPSKNLPPQPPRQAPLDMFSEISYQRHPRHDMYDTLKVLWMSMVDFTLHNSSEEELSSMDFGVVCKQVLDEWTRIFTPSAGEGPSQNNSYLHWPILKNYDTSAYCYLLAKIYGYDIWSKYFARNPFNKRAGRRWRKIVLEHHDTKVSWNPIDKLVDLLMYKIFGVPRTHMEALTKFMGRKPDSRAFVRALKAPANKNQTFWRRMGIRIGYVW</sequence>
<proteinExistence type="inferred from homology"/>
<evidence type="ECO:0000256" key="1">
    <source>
        <dbReference type="ARBA" id="ARBA00006040"/>
    </source>
</evidence>
<dbReference type="GO" id="GO:0006518">
    <property type="term" value="P:peptide metabolic process"/>
    <property type="evidence" value="ECO:0007669"/>
    <property type="project" value="TreeGrafter"/>
</dbReference>
<organism evidence="9 10">
    <name type="scientific">Hyaloscypha variabilis (strain UAMH 11265 / GT02V1 / F)</name>
    <name type="common">Meliniomyces variabilis</name>
    <dbReference type="NCBI Taxonomy" id="1149755"/>
    <lineage>
        <taxon>Eukaryota</taxon>
        <taxon>Fungi</taxon>
        <taxon>Dikarya</taxon>
        <taxon>Ascomycota</taxon>
        <taxon>Pezizomycotina</taxon>
        <taxon>Leotiomycetes</taxon>
        <taxon>Helotiales</taxon>
        <taxon>Hyaloscyphaceae</taxon>
        <taxon>Hyaloscypha</taxon>
        <taxon>Hyaloscypha variabilis</taxon>
    </lineage>
</organism>
<dbReference type="AlphaFoldDB" id="A0A2J6R320"/>
<dbReference type="InterPro" id="IPR024079">
    <property type="entry name" value="MetalloPept_cat_dom_sf"/>
</dbReference>
<reference evidence="9 10" key="1">
    <citation type="submission" date="2016-04" db="EMBL/GenBank/DDBJ databases">
        <title>A degradative enzymes factory behind the ericoid mycorrhizal symbiosis.</title>
        <authorList>
            <consortium name="DOE Joint Genome Institute"/>
            <person name="Martino E."/>
            <person name="Morin E."/>
            <person name="Grelet G."/>
            <person name="Kuo A."/>
            <person name="Kohler A."/>
            <person name="Daghino S."/>
            <person name="Barry K."/>
            <person name="Choi C."/>
            <person name="Cichocki N."/>
            <person name="Clum A."/>
            <person name="Copeland A."/>
            <person name="Hainaut M."/>
            <person name="Haridas S."/>
            <person name="Labutti K."/>
            <person name="Lindquist E."/>
            <person name="Lipzen A."/>
            <person name="Khouja H.-R."/>
            <person name="Murat C."/>
            <person name="Ohm R."/>
            <person name="Olson A."/>
            <person name="Spatafora J."/>
            <person name="Veneault-Fourrey C."/>
            <person name="Henrissat B."/>
            <person name="Grigoriev I."/>
            <person name="Martin F."/>
            <person name="Perotto S."/>
        </authorList>
    </citation>
    <scope>NUCLEOTIDE SEQUENCE [LARGE SCALE GENOMIC DNA]</scope>
    <source>
        <strain evidence="9 10">F</strain>
    </source>
</reference>
<dbReference type="Gene3D" id="1.10.1370.10">
    <property type="entry name" value="Neurolysin, domain 3"/>
    <property type="match status" value="1"/>
</dbReference>
<name>A0A2J6R320_HYAVF</name>
<dbReference type="OrthoDB" id="3544365at2759"/>
<evidence type="ECO:0000313" key="10">
    <source>
        <dbReference type="Proteomes" id="UP000235786"/>
    </source>
</evidence>
<evidence type="ECO:0000256" key="6">
    <source>
        <dbReference type="ARBA" id="ARBA00023049"/>
    </source>
</evidence>
<dbReference type="PANTHER" id="PTHR11804:SF84">
    <property type="entry name" value="SACCHAROLYSIN"/>
    <property type="match status" value="1"/>
</dbReference>
<protein>
    <submittedName>
        <fullName evidence="9">Zincin</fullName>
    </submittedName>
</protein>
<keyword evidence="6 7" id="KW-0482">Metalloprotease</keyword>
<feature type="domain" description="Peptidase M3A/M3B catalytic" evidence="8">
    <location>
        <begin position="3"/>
        <end position="288"/>
    </location>
</feature>
<dbReference type="InterPro" id="IPR045090">
    <property type="entry name" value="Pept_M3A_M3B"/>
</dbReference>
<dbReference type="Pfam" id="PF01432">
    <property type="entry name" value="Peptidase_M3"/>
    <property type="match status" value="1"/>
</dbReference>
<evidence type="ECO:0000256" key="2">
    <source>
        <dbReference type="ARBA" id="ARBA00022670"/>
    </source>
</evidence>
<dbReference type="Proteomes" id="UP000235786">
    <property type="component" value="Unassembled WGS sequence"/>
</dbReference>
<evidence type="ECO:0000256" key="5">
    <source>
        <dbReference type="ARBA" id="ARBA00022833"/>
    </source>
</evidence>
<keyword evidence="2 7" id="KW-0645">Protease</keyword>
<dbReference type="Gene3D" id="3.40.390.10">
    <property type="entry name" value="Collagenase (Catalytic Domain)"/>
    <property type="match status" value="1"/>
</dbReference>
<dbReference type="GO" id="GO:0004222">
    <property type="term" value="F:metalloendopeptidase activity"/>
    <property type="evidence" value="ECO:0007669"/>
    <property type="project" value="InterPro"/>
</dbReference>
<evidence type="ECO:0000259" key="8">
    <source>
        <dbReference type="Pfam" id="PF01432"/>
    </source>
</evidence>
<evidence type="ECO:0000313" key="9">
    <source>
        <dbReference type="EMBL" id="PMD32885.1"/>
    </source>
</evidence>
<evidence type="ECO:0000256" key="3">
    <source>
        <dbReference type="ARBA" id="ARBA00022723"/>
    </source>
</evidence>
<comment type="cofactor">
    <cofactor evidence="7">
        <name>Zn(2+)</name>
        <dbReference type="ChEBI" id="CHEBI:29105"/>
    </cofactor>
    <text evidence="7">Binds 1 zinc ion.</text>
</comment>
<dbReference type="GO" id="GO:0006508">
    <property type="term" value="P:proteolysis"/>
    <property type="evidence" value="ECO:0007669"/>
    <property type="project" value="UniProtKB-KW"/>
</dbReference>
<gene>
    <name evidence="9" type="ORF">L207DRAFT_518303</name>
</gene>